<dbReference type="EMBL" id="JAULSY010000038">
    <property type="protein sequence ID" value="KAK0669861.1"/>
    <property type="molecule type" value="Genomic_DNA"/>
</dbReference>
<accession>A0AA39ZFA0</accession>
<evidence type="ECO:0000313" key="1">
    <source>
        <dbReference type="EMBL" id="KAK0669861.1"/>
    </source>
</evidence>
<proteinExistence type="predicted"/>
<protein>
    <submittedName>
        <fullName evidence="1">Uncharacterized protein</fullName>
    </submittedName>
</protein>
<reference evidence="1" key="1">
    <citation type="submission" date="2023-06" db="EMBL/GenBank/DDBJ databases">
        <title>Genome-scale phylogeny and comparative genomics of the fungal order Sordariales.</title>
        <authorList>
            <consortium name="Lawrence Berkeley National Laboratory"/>
            <person name="Hensen N."/>
            <person name="Bonometti L."/>
            <person name="Westerberg I."/>
            <person name="Brannstrom I.O."/>
            <person name="Guillou S."/>
            <person name="Cros-Aarteil S."/>
            <person name="Calhoun S."/>
            <person name="Haridas S."/>
            <person name="Kuo A."/>
            <person name="Mondo S."/>
            <person name="Pangilinan J."/>
            <person name="Riley R."/>
            <person name="Labutti K."/>
            <person name="Andreopoulos B."/>
            <person name="Lipzen A."/>
            <person name="Chen C."/>
            <person name="Yanf M."/>
            <person name="Daum C."/>
            <person name="Ng V."/>
            <person name="Clum A."/>
            <person name="Steindorff A."/>
            <person name="Ohm R."/>
            <person name="Martin F."/>
            <person name="Silar P."/>
            <person name="Natvig D."/>
            <person name="Lalanne C."/>
            <person name="Gautier V."/>
            <person name="Ament-Velasquez S.L."/>
            <person name="Kruys A."/>
            <person name="Hutchinson M.I."/>
            <person name="Powell A.J."/>
            <person name="Barry K."/>
            <person name="Miller A.N."/>
            <person name="Grigoriev I.V."/>
            <person name="Debuchy R."/>
            <person name="Gladieux P."/>
            <person name="Thoren M.H."/>
            <person name="Johannesson H."/>
        </authorList>
    </citation>
    <scope>NUCLEOTIDE SEQUENCE</scope>
    <source>
        <strain evidence="1">CBS 307.81</strain>
    </source>
</reference>
<name>A0AA39ZFA0_9PEZI</name>
<gene>
    <name evidence="1" type="ORF">QBC41DRAFT_100688</name>
</gene>
<dbReference type="Proteomes" id="UP001174997">
    <property type="component" value="Unassembled WGS sequence"/>
</dbReference>
<evidence type="ECO:0000313" key="2">
    <source>
        <dbReference type="Proteomes" id="UP001174997"/>
    </source>
</evidence>
<keyword evidence="2" id="KW-1185">Reference proteome</keyword>
<organism evidence="1 2">
    <name type="scientific">Cercophora samala</name>
    <dbReference type="NCBI Taxonomy" id="330535"/>
    <lineage>
        <taxon>Eukaryota</taxon>
        <taxon>Fungi</taxon>
        <taxon>Dikarya</taxon>
        <taxon>Ascomycota</taxon>
        <taxon>Pezizomycotina</taxon>
        <taxon>Sordariomycetes</taxon>
        <taxon>Sordariomycetidae</taxon>
        <taxon>Sordariales</taxon>
        <taxon>Lasiosphaeriaceae</taxon>
        <taxon>Cercophora</taxon>
    </lineage>
</organism>
<comment type="caution">
    <text evidence="1">The sequence shown here is derived from an EMBL/GenBank/DDBJ whole genome shotgun (WGS) entry which is preliminary data.</text>
</comment>
<sequence length="87" mass="9761">MMVKARLLAMITCSSCINIYFVCSFELFFCQTISTVQFYASNHNWLGFPNSTYIACPGPSARLVSAQPDQSSCRDDERIKPVEVLVV</sequence>
<dbReference type="AlphaFoldDB" id="A0AA39ZFA0"/>